<dbReference type="Proteomes" id="UP001497623">
    <property type="component" value="Unassembled WGS sequence"/>
</dbReference>
<dbReference type="PANTHER" id="PTHR14140">
    <property type="entry name" value="E3 UBIQUITIN-PROTEIN LIGASE UHRF-RELATED"/>
    <property type="match status" value="1"/>
</dbReference>
<evidence type="ECO:0000313" key="18">
    <source>
        <dbReference type="Proteomes" id="UP001497623"/>
    </source>
</evidence>
<dbReference type="GO" id="GO:0008270">
    <property type="term" value="F:zinc ion binding"/>
    <property type="evidence" value="ECO:0007669"/>
    <property type="project" value="UniProtKB-KW"/>
</dbReference>
<dbReference type="PRINTS" id="PR00348">
    <property type="entry name" value="UBIQUITIN"/>
</dbReference>
<dbReference type="EMBL" id="CAXKWB010002384">
    <property type="protein sequence ID" value="CAL4066750.1"/>
    <property type="molecule type" value="Genomic_DNA"/>
</dbReference>
<feature type="non-terminal residue" evidence="17">
    <location>
        <position position="674"/>
    </location>
</feature>
<name>A0AAV2PZ41_MEGNR</name>
<dbReference type="GO" id="GO:0005634">
    <property type="term" value="C:nucleus"/>
    <property type="evidence" value="ECO:0007669"/>
    <property type="project" value="UniProtKB-SubCell"/>
</dbReference>
<evidence type="ECO:0000256" key="9">
    <source>
        <dbReference type="ARBA" id="ARBA00023242"/>
    </source>
</evidence>
<evidence type="ECO:0000259" key="16">
    <source>
        <dbReference type="PROSITE" id="PS51015"/>
    </source>
</evidence>
<proteinExistence type="predicted"/>
<dbReference type="InterPro" id="IPR019786">
    <property type="entry name" value="Zinc_finger_PHD-type_CS"/>
</dbReference>
<dbReference type="FunFam" id="2.30.280.10:FF:000001">
    <property type="entry name" value="E3 ubiquitin-protein ligase UHRF1 isoform 1"/>
    <property type="match status" value="1"/>
</dbReference>
<protein>
    <recommendedName>
        <fullName evidence="3">RING-type E3 ubiquitin transferase</fullName>
        <ecNumber evidence="3">2.3.2.27</ecNumber>
    </recommendedName>
</protein>
<dbReference type="InterPro" id="IPR011011">
    <property type="entry name" value="Znf_FYVE_PHD"/>
</dbReference>
<feature type="region of interest" description="Disordered" evidence="13">
    <location>
        <begin position="603"/>
        <end position="674"/>
    </location>
</feature>
<comment type="caution">
    <text evidence="17">The sequence shown here is derived from an EMBL/GenBank/DDBJ whole genome shotgun (WGS) entry which is preliminary data.</text>
</comment>
<feature type="compositionally biased region" description="Basic and acidic residues" evidence="13">
    <location>
        <begin position="93"/>
        <end position="108"/>
    </location>
</feature>
<keyword evidence="4" id="KW-0808">Transferase</keyword>
<dbReference type="CDD" id="cd15525">
    <property type="entry name" value="PHD_UHRF1_2"/>
    <property type="match status" value="1"/>
</dbReference>
<feature type="compositionally biased region" description="Polar residues" evidence="13">
    <location>
        <begin position="83"/>
        <end position="92"/>
    </location>
</feature>
<feature type="domain" description="PHD-type" evidence="14">
    <location>
        <begin position="290"/>
        <end position="357"/>
    </location>
</feature>
<dbReference type="Gene3D" id="2.30.30.140">
    <property type="match status" value="1"/>
</dbReference>
<evidence type="ECO:0000256" key="5">
    <source>
        <dbReference type="ARBA" id="ARBA00022723"/>
    </source>
</evidence>
<dbReference type="SMART" id="SM00249">
    <property type="entry name" value="PHD"/>
    <property type="match status" value="1"/>
</dbReference>
<evidence type="ECO:0000256" key="8">
    <source>
        <dbReference type="ARBA" id="ARBA00022833"/>
    </source>
</evidence>
<keyword evidence="6 11" id="KW-0863">Zinc-finger</keyword>
<evidence type="ECO:0000256" key="11">
    <source>
        <dbReference type="PROSITE-ProRule" id="PRU00146"/>
    </source>
</evidence>
<accession>A0AAV2PZ41</accession>
<dbReference type="GO" id="GO:0016567">
    <property type="term" value="P:protein ubiquitination"/>
    <property type="evidence" value="ECO:0007669"/>
    <property type="project" value="TreeGrafter"/>
</dbReference>
<evidence type="ECO:0000256" key="10">
    <source>
        <dbReference type="ARBA" id="ARBA00023306"/>
    </source>
</evidence>
<comment type="pathway">
    <text evidence="2">Protein modification; protein ubiquitination.</text>
</comment>
<keyword evidence="7" id="KW-0833">Ubl conjugation pathway</keyword>
<evidence type="ECO:0000256" key="2">
    <source>
        <dbReference type="ARBA" id="ARBA00004906"/>
    </source>
</evidence>
<evidence type="ECO:0000256" key="4">
    <source>
        <dbReference type="ARBA" id="ARBA00022679"/>
    </source>
</evidence>
<dbReference type="InterPro" id="IPR015947">
    <property type="entry name" value="PUA-like_sf"/>
</dbReference>
<sequence length="674" mass="76895">MYVKVRSMDGSKTAVLTISKLTSVSDFRRMVEEKLQVAPERQRLFYRGKQMEDGHNMFEYNININDVIQLMVKQVLAEINTNTQNKEASPTKSKSDADKGNAENVKENEIVKDEVIERESEFYQPGDLIDIKYTDGTWWEGKVAKITVNKDVKTPTEEDDGLAYHIVYDKCEEDDLIETKLQHMRPRANKVVQLKDLKPDEIIMVNYNMEDPEDRGYWYDFKVSQVTNTRSTKELIGTIYMGIESTAIDDCKIKFLNELLQVNKHIKLTDREGETKSLFVDGSPIKRVNAPNCLTCKDNPKRKCKDCGCHKCGLKDQPDKTLMCDECDNAYHIYCLDPPLTQLPEDDEWFCPLCKNDDTEIVKAGEKLKHSKKKAQMASAKTAENSRDWGKGFACAGRQKTCNIVPTNHFGPIPGVEVGTLWRFRLNASEAGVHRPHVAGIAGRGEEGAYSVVLAGGYEDDVDDGDKFTYTGSGGRDLSGNKRTAEQSSDQELTRMNKALALNVNAKFSEKGAEAEDWKGGKPVRVIRNAKGRKHSKYAPEEGNRYDGIYKIVKYWPEKGQSGFKVWRYLFRRDDPIPAPWTKEGKKRTEELGLTMIYPEGYLEAQAEKEKEKREKEKKDKENKEKENKEGNDENDENTKKKRQYKRKSQGGSQSELDSSSKKKKKIPTLILMK</sequence>
<keyword evidence="8" id="KW-0862">Zinc</keyword>
<dbReference type="InterPro" id="IPR045134">
    <property type="entry name" value="UHRF1/2-like"/>
</dbReference>
<dbReference type="InterPro" id="IPR021991">
    <property type="entry name" value="TTD_dom"/>
</dbReference>
<dbReference type="Pfam" id="PF00628">
    <property type="entry name" value="PHD"/>
    <property type="match status" value="1"/>
</dbReference>
<reference evidence="17 18" key="1">
    <citation type="submission" date="2024-05" db="EMBL/GenBank/DDBJ databases">
        <authorList>
            <person name="Wallberg A."/>
        </authorList>
    </citation>
    <scope>NUCLEOTIDE SEQUENCE [LARGE SCALE GENOMIC DNA]</scope>
</reference>
<feature type="domain" description="YDG" evidence="16">
    <location>
        <begin position="411"/>
        <end position="573"/>
    </location>
</feature>
<evidence type="ECO:0000256" key="13">
    <source>
        <dbReference type="SAM" id="MobiDB-lite"/>
    </source>
</evidence>
<comment type="catalytic activity">
    <reaction evidence="1">
        <text>S-ubiquitinyl-[E2 ubiquitin-conjugating enzyme]-L-cysteine + [acceptor protein]-L-lysine = [E2 ubiquitin-conjugating enzyme]-L-cysteine + N(6)-ubiquitinyl-[acceptor protein]-L-lysine.</text>
        <dbReference type="EC" id="2.3.2.27"/>
    </reaction>
</comment>
<dbReference type="SUPFAM" id="SSF57903">
    <property type="entry name" value="FYVE/PHD zinc finger"/>
    <property type="match status" value="1"/>
</dbReference>
<evidence type="ECO:0000256" key="1">
    <source>
        <dbReference type="ARBA" id="ARBA00000900"/>
    </source>
</evidence>
<keyword evidence="10" id="KW-0131">Cell cycle</keyword>
<dbReference type="CDD" id="cd20388">
    <property type="entry name" value="Tudor_UHRF_rpt2"/>
    <property type="match status" value="1"/>
</dbReference>
<keyword evidence="18" id="KW-1185">Reference proteome</keyword>
<evidence type="ECO:0000256" key="6">
    <source>
        <dbReference type="ARBA" id="ARBA00022771"/>
    </source>
</evidence>
<dbReference type="PROSITE" id="PS50016">
    <property type="entry name" value="ZF_PHD_2"/>
    <property type="match status" value="1"/>
</dbReference>
<dbReference type="SMART" id="SM00466">
    <property type="entry name" value="SRA"/>
    <property type="match status" value="1"/>
</dbReference>
<dbReference type="InterPro" id="IPR019956">
    <property type="entry name" value="Ubiquitin_dom"/>
</dbReference>
<dbReference type="InterPro" id="IPR003105">
    <property type="entry name" value="SRA_YDG"/>
</dbReference>
<evidence type="ECO:0000259" key="15">
    <source>
        <dbReference type="PROSITE" id="PS50053"/>
    </source>
</evidence>
<dbReference type="SMART" id="SM00213">
    <property type="entry name" value="UBQ"/>
    <property type="match status" value="1"/>
</dbReference>
<dbReference type="EC" id="2.3.2.27" evidence="3"/>
<dbReference type="Gene3D" id="3.10.20.90">
    <property type="entry name" value="Phosphatidylinositol 3-kinase Catalytic Subunit, Chain A, domain 1"/>
    <property type="match status" value="1"/>
</dbReference>
<evidence type="ECO:0000313" key="17">
    <source>
        <dbReference type="EMBL" id="CAL4066750.1"/>
    </source>
</evidence>
<dbReference type="Gene3D" id="2.30.280.10">
    <property type="entry name" value="SRA-YDG"/>
    <property type="match status" value="1"/>
</dbReference>
<evidence type="ECO:0000256" key="3">
    <source>
        <dbReference type="ARBA" id="ARBA00012483"/>
    </source>
</evidence>
<dbReference type="InterPro" id="IPR001965">
    <property type="entry name" value="Znf_PHD"/>
</dbReference>
<dbReference type="Pfam" id="PF02182">
    <property type="entry name" value="SAD_SRA"/>
    <property type="match status" value="1"/>
</dbReference>
<comment type="subcellular location">
    <subcellularLocation>
        <location evidence="12">Nucleus</location>
    </subcellularLocation>
</comment>
<dbReference type="InterPro" id="IPR000626">
    <property type="entry name" value="Ubiquitin-like_dom"/>
</dbReference>
<dbReference type="Gene3D" id="2.30.30.1150">
    <property type="match status" value="1"/>
</dbReference>
<dbReference type="InterPro" id="IPR036987">
    <property type="entry name" value="SRA-YDG_sf"/>
</dbReference>
<dbReference type="AlphaFoldDB" id="A0AAV2PZ41"/>
<dbReference type="InterPro" id="IPR019787">
    <property type="entry name" value="Znf_PHD-finger"/>
</dbReference>
<dbReference type="GO" id="GO:0044027">
    <property type="term" value="P:negative regulation of gene expression via chromosomal CpG island methylation"/>
    <property type="evidence" value="ECO:0007669"/>
    <property type="project" value="TreeGrafter"/>
</dbReference>
<keyword evidence="9 12" id="KW-0539">Nucleus</keyword>
<feature type="region of interest" description="Disordered" evidence="13">
    <location>
        <begin position="83"/>
        <end position="108"/>
    </location>
</feature>
<evidence type="ECO:0000256" key="7">
    <source>
        <dbReference type="ARBA" id="ARBA00022786"/>
    </source>
</evidence>
<dbReference type="PANTHER" id="PTHR14140:SF45">
    <property type="entry name" value="RING-TYPE E3 UBIQUITIN TRANSFERASE"/>
    <property type="match status" value="1"/>
</dbReference>
<dbReference type="GO" id="GO:0061630">
    <property type="term" value="F:ubiquitin protein ligase activity"/>
    <property type="evidence" value="ECO:0007669"/>
    <property type="project" value="UniProtKB-EC"/>
</dbReference>
<dbReference type="SUPFAM" id="SSF54236">
    <property type="entry name" value="Ubiquitin-like"/>
    <property type="match status" value="1"/>
</dbReference>
<feature type="region of interest" description="Disordered" evidence="13">
    <location>
        <begin position="471"/>
        <end position="491"/>
    </location>
</feature>
<keyword evidence="5" id="KW-0479">Metal-binding</keyword>
<dbReference type="SUPFAM" id="SSF88697">
    <property type="entry name" value="PUA domain-like"/>
    <property type="match status" value="1"/>
</dbReference>
<evidence type="ECO:0000256" key="12">
    <source>
        <dbReference type="PROSITE-ProRule" id="PRU00358"/>
    </source>
</evidence>
<dbReference type="PROSITE" id="PS01359">
    <property type="entry name" value="ZF_PHD_1"/>
    <property type="match status" value="1"/>
</dbReference>
<evidence type="ECO:0000259" key="14">
    <source>
        <dbReference type="PROSITE" id="PS50016"/>
    </source>
</evidence>
<dbReference type="PROSITE" id="PS51015">
    <property type="entry name" value="YDG"/>
    <property type="match status" value="1"/>
</dbReference>
<dbReference type="Pfam" id="PF00240">
    <property type="entry name" value="ubiquitin"/>
    <property type="match status" value="1"/>
</dbReference>
<organism evidence="17 18">
    <name type="scientific">Meganyctiphanes norvegica</name>
    <name type="common">Northern krill</name>
    <name type="synonym">Thysanopoda norvegica</name>
    <dbReference type="NCBI Taxonomy" id="48144"/>
    <lineage>
        <taxon>Eukaryota</taxon>
        <taxon>Metazoa</taxon>
        <taxon>Ecdysozoa</taxon>
        <taxon>Arthropoda</taxon>
        <taxon>Crustacea</taxon>
        <taxon>Multicrustacea</taxon>
        <taxon>Malacostraca</taxon>
        <taxon>Eumalacostraca</taxon>
        <taxon>Eucarida</taxon>
        <taxon>Euphausiacea</taxon>
        <taxon>Euphausiidae</taxon>
        <taxon>Meganyctiphanes</taxon>
    </lineage>
</organism>
<dbReference type="CDD" id="cd20387">
    <property type="entry name" value="Tudor_UHRF_rpt1"/>
    <property type="match status" value="1"/>
</dbReference>
<feature type="compositionally biased region" description="Basic residues" evidence="13">
    <location>
        <begin position="640"/>
        <end position="649"/>
    </location>
</feature>
<feature type="compositionally biased region" description="Basic and acidic residues" evidence="13">
    <location>
        <begin position="606"/>
        <end position="632"/>
    </location>
</feature>
<gene>
    <name evidence="17" type="ORF">MNOR_LOCUS5978</name>
</gene>
<dbReference type="PROSITE" id="PS50053">
    <property type="entry name" value="UBIQUITIN_2"/>
    <property type="match status" value="1"/>
</dbReference>
<dbReference type="CDD" id="cd01797">
    <property type="entry name" value="Ubl_UHRF"/>
    <property type="match status" value="1"/>
</dbReference>
<dbReference type="InterPro" id="IPR029071">
    <property type="entry name" value="Ubiquitin-like_domsf"/>
</dbReference>
<feature type="domain" description="Ubiquitin-like" evidence="15">
    <location>
        <begin position="1"/>
        <end position="74"/>
    </location>
</feature>
<dbReference type="Pfam" id="PF12148">
    <property type="entry name" value="TTD"/>
    <property type="match status" value="1"/>
</dbReference>